<feature type="transmembrane region" description="Helical" evidence="1">
    <location>
        <begin position="223"/>
        <end position="240"/>
    </location>
</feature>
<feature type="transmembrane region" description="Helical" evidence="1">
    <location>
        <begin position="82"/>
        <end position="103"/>
    </location>
</feature>
<dbReference type="AlphaFoldDB" id="A0A7M1QYV9"/>
<evidence type="ECO:0000313" key="3">
    <source>
        <dbReference type="Proteomes" id="UP000595053"/>
    </source>
</evidence>
<keyword evidence="2" id="KW-0482">Metalloprotease</keyword>
<dbReference type="InterPro" id="IPR026898">
    <property type="entry name" value="PrsW"/>
</dbReference>
<dbReference type="PANTHER" id="PTHR36844">
    <property type="entry name" value="PROTEASE PRSW"/>
    <property type="match status" value="1"/>
</dbReference>
<dbReference type="Proteomes" id="UP000595053">
    <property type="component" value="Chromosome"/>
</dbReference>
<evidence type="ECO:0000256" key="1">
    <source>
        <dbReference type="SAM" id="Phobius"/>
    </source>
</evidence>
<dbReference type="PANTHER" id="PTHR36844:SF1">
    <property type="entry name" value="PROTEASE PRSW"/>
    <property type="match status" value="1"/>
</dbReference>
<feature type="transmembrane region" description="Helical" evidence="1">
    <location>
        <begin position="199"/>
        <end position="216"/>
    </location>
</feature>
<gene>
    <name evidence="2" type="ORF">INS88_04655</name>
</gene>
<proteinExistence type="predicted"/>
<feature type="transmembrane region" description="Helical" evidence="1">
    <location>
        <begin position="18"/>
        <end position="37"/>
    </location>
</feature>
<dbReference type="Pfam" id="PF13367">
    <property type="entry name" value="PrsW-protease"/>
    <property type="match status" value="1"/>
</dbReference>
<keyword evidence="1" id="KW-0812">Transmembrane</keyword>
<keyword evidence="2" id="KW-0378">Hydrolase</keyword>
<dbReference type="RefSeq" id="WP_197551686.1">
    <property type="nucleotide sequence ID" value="NZ_CP063213.1"/>
</dbReference>
<dbReference type="GO" id="GO:0008237">
    <property type="term" value="F:metallopeptidase activity"/>
    <property type="evidence" value="ECO:0007669"/>
    <property type="project" value="UniProtKB-KW"/>
</dbReference>
<reference evidence="2 3" key="1">
    <citation type="submission" date="2020-10" db="EMBL/GenBank/DDBJ databases">
        <title>Trueperella pecoris sp. nov. isolated from bovine and porcine specimens.</title>
        <authorList>
            <person name="Schoenecker L."/>
            <person name="Schnydrig P."/>
            <person name="Brodard I."/>
            <person name="Thomann A."/>
            <person name="Hemphill A."/>
            <person name="Rodriguez-Campos S."/>
            <person name="Perreten V."/>
            <person name="Jores J."/>
            <person name="Kittl S."/>
        </authorList>
    </citation>
    <scope>NUCLEOTIDE SEQUENCE [LARGE SCALE GENOMIC DNA]</scope>
    <source>
        <strain evidence="2 3">15A0121</strain>
    </source>
</reference>
<feature type="transmembrane region" description="Helical" evidence="1">
    <location>
        <begin position="123"/>
        <end position="148"/>
    </location>
</feature>
<keyword evidence="1" id="KW-1133">Transmembrane helix</keyword>
<accession>A0A7M1QYV9</accession>
<organism evidence="2 3">
    <name type="scientific">Trueperella pecoris</name>
    <dbReference type="NCBI Taxonomy" id="2733571"/>
    <lineage>
        <taxon>Bacteria</taxon>
        <taxon>Bacillati</taxon>
        <taxon>Actinomycetota</taxon>
        <taxon>Actinomycetes</taxon>
        <taxon>Actinomycetales</taxon>
        <taxon>Actinomycetaceae</taxon>
        <taxon>Trueperella</taxon>
    </lineage>
</organism>
<name>A0A7M1QYV9_9ACTO</name>
<feature type="transmembrane region" description="Helical" evidence="1">
    <location>
        <begin position="160"/>
        <end position="179"/>
    </location>
</feature>
<keyword evidence="2" id="KW-0645">Protease</keyword>
<protein>
    <submittedName>
        <fullName evidence="2">PrsW family intramembrane metalloprotease</fullName>
    </submittedName>
</protein>
<sequence>MTEQLPARWRQAPRYGSGYYFFATAITVVGVMAFLHVLPRLLQAGSHGFFSALFLATIPLGLTILFVVWVDRFEPEPLQLYIVAFVWGAGVAVALALAANNWFEAEVAPSVLGMSASQNEIARMTASVGAPLIEEFLKGLGIVAIFFLFRRHFNGPVDGIVYGALIGAGFAFTENVLYFARYADTIGEVFHLRFLDGPFSHDAYTALFGFFLGFAIYTRRAAVFAWMIPAWLGAAFFHFINNDGIYWMSYRTYQFVSNVPVAILVIAMVIYARRDERQTVIAGLTPYVNTGWISAAEANMVLSMRERQNAMNWAERVTRSHGAPAGSGRRAMNSLQMELIYLAHDRARYERIGQVGTPDYYAAANQRLSYIEHVRKGIAHT</sequence>
<feature type="transmembrane region" description="Helical" evidence="1">
    <location>
        <begin position="49"/>
        <end position="70"/>
    </location>
</feature>
<keyword evidence="3" id="KW-1185">Reference proteome</keyword>
<dbReference type="EMBL" id="CP063213">
    <property type="protein sequence ID" value="QOR46485.1"/>
    <property type="molecule type" value="Genomic_DNA"/>
</dbReference>
<keyword evidence="1" id="KW-0472">Membrane</keyword>
<evidence type="ECO:0000313" key="2">
    <source>
        <dbReference type="EMBL" id="QOR46485.1"/>
    </source>
</evidence>
<dbReference type="GO" id="GO:0006508">
    <property type="term" value="P:proteolysis"/>
    <property type="evidence" value="ECO:0007669"/>
    <property type="project" value="UniProtKB-KW"/>
</dbReference>
<feature type="transmembrane region" description="Helical" evidence="1">
    <location>
        <begin position="252"/>
        <end position="272"/>
    </location>
</feature>